<dbReference type="SUPFAM" id="SSF55486">
    <property type="entry name" value="Metalloproteases ('zincins'), catalytic domain"/>
    <property type="match status" value="1"/>
</dbReference>
<evidence type="ECO:0000256" key="14">
    <source>
        <dbReference type="ARBA" id="ARBA00023180"/>
    </source>
</evidence>
<dbReference type="PANTHER" id="PTHR10942">
    <property type="entry name" value="LEISHMANOLYSIN-LIKE PEPTIDASE"/>
    <property type="match status" value="1"/>
</dbReference>
<keyword evidence="6 17" id="KW-0732">Signal</keyword>
<feature type="non-terminal residue" evidence="18">
    <location>
        <position position="481"/>
    </location>
</feature>
<dbReference type="GO" id="GO:0005737">
    <property type="term" value="C:cytoplasm"/>
    <property type="evidence" value="ECO:0007669"/>
    <property type="project" value="TreeGrafter"/>
</dbReference>
<feature type="binding site" evidence="16">
    <location>
        <position position="326"/>
    </location>
    <ligand>
        <name>Zn(2+)</name>
        <dbReference type="ChEBI" id="CHEBI:29105"/>
        <note>catalytic</note>
    </ligand>
</feature>
<evidence type="ECO:0000256" key="9">
    <source>
        <dbReference type="ARBA" id="ARBA00022889"/>
    </source>
</evidence>
<evidence type="ECO:0000256" key="10">
    <source>
        <dbReference type="ARBA" id="ARBA00023049"/>
    </source>
</evidence>
<keyword evidence="13" id="KW-1015">Disulfide bond</keyword>
<protein>
    <recommendedName>
        <fullName evidence="17">Leishmanolysin-like peptidase</fullName>
        <ecNumber evidence="17">3.4.24.-</ecNumber>
    </recommendedName>
</protein>
<evidence type="ECO:0000256" key="7">
    <source>
        <dbReference type="ARBA" id="ARBA00022801"/>
    </source>
</evidence>
<organism evidence="18 19">
    <name type="scientific">Bodo saltans</name>
    <name type="common">Flagellated protozoan</name>
    <dbReference type="NCBI Taxonomy" id="75058"/>
    <lineage>
        <taxon>Eukaryota</taxon>
        <taxon>Discoba</taxon>
        <taxon>Euglenozoa</taxon>
        <taxon>Kinetoplastea</taxon>
        <taxon>Metakinetoplastina</taxon>
        <taxon>Eubodonida</taxon>
        <taxon>Bodonidae</taxon>
        <taxon>Bodo</taxon>
    </lineage>
</organism>
<evidence type="ECO:0000256" key="1">
    <source>
        <dbReference type="ARBA" id="ARBA00001249"/>
    </source>
</evidence>
<dbReference type="AlphaFoldDB" id="A0A0S4IS53"/>
<keyword evidence="10 16" id="KW-0482">Metalloprotease</keyword>
<feature type="binding site" evidence="16">
    <location>
        <position position="261"/>
    </location>
    <ligand>
        <name>Zn(2+)</name>
        <dbReference type="ChEBI" id="CHEBI:29105"/>
        <note>catalytic</note>
    </ligand>
</feature>
<evidence type="ECO:0000256" key="12">
    <source>
        <dbReference type="ARBA" id="ARBA00023145"/>
    </source>
</evidence>
<keyword evidence="14" id="KW-0325">Glycoprotein</keyword>
<feature type="binding site" evidence="16">
    <location>
        <position position="257"/>
    </location>
    <ligand>
        <name>Zn(2+)</name>
        <dbReference type="ChEBI" id="CHEBI:29105"/>
        <note>catalytic</note>
    </ligand>
</feature>
<keyword evidence="8 16" id="KW-0862">Zinc</keyword>
<comment type="similarity">
    <text evidence="3 17">Belongs to the peptidase M8 family.</text>
</comment>
<evidence type="ECO:0000256" key="16">
    <source>
        <dbReference type="PIRSR" id="PIRSR601577-2"/>
    </source>
</evidence>
<feature type="signal peptide" evidence="17">
    <location>
        <begin position="1"/>
        <end position="24"/>
    </location>
</feature>
<evidence type="ECO:0000256" key="5">
    <source>
        <dbReference type="ARBA" id="ARBA00022723"/>
    </source>
</evidence>
<evidence type="ECO:0000256" key="13">
    <source>
        <dbReference type="ARBA" id="ARBA00023157"/>
    </source>
</evidence>
<dbReference type="OrthoDB" id="262619at2759"/>
<keyword evidence="12" id="KW-0865">Zymogen</keyword>
<evidence type="ECO:0000313" key="18">
    <source>
        <dbReference type="EMBL" id="CUF51620.1"/>
    </source>
</evidence>
<dbReference type="GO" id="GO:0016020">
    <property type="term" value="C:membrane"/>
    <property type="evidence" value="ECO:0007669"/>
    <property type="project" value="UniProtKB-SubCell"/>
</dbReference>
<dbReference type="GO" id="GO:0046872">
    <property type="term" value="F:metal ion binding"/>
    <property type="evidence" value="ECO:0007669"/>
    <property type="project" value="UniProtKB-KW"/>
</dbReference>
<keyword evidence="5 16" id="KW-0479">Metal-binding</keyword>
<proteinExistence type="inferred from homology"/>
<reference evidence="19" key="1">
    <citation type="submission" date="2015-09" db="EMBL/GenBank/DDBJ databases">
        <authorList>
            <consortium name="Pathogen Informatics"/>
        </authorList>
    </citation>
    <scope>NUCLEOTIDE SEQUENCE [LARGE SCALE GENOMIC DNA]</scope>
    <source>
        <strain evidence="19">Lake Konstanz</strain>
    </source>
</reference>
<name>A0A0S4IS53_BODSA</name>
<evidence type="ECO:0000256" key="17">
    <source>
        <dbReference type="RuleBase" id="RU366077"/>
    </source>
</evidence>
<feature type="chain" id="PRO_5023972067" description="Leishmanolysin-like peptidase" evidence="17">
    <location>
        <begin position="25"/>
        <end position="481"/>
    </location>
</feature>
<comment type="cofactor">
    <cofactor evidence="16 17">
        <name>Zn(2+)</name>
        <dbReference type="ChEBI" id="CHEBI:29105"/>
    </cofactor>
    <text evidence="16 17">Binds 1 zinc ion per subunit.</text>
</comment>
<evidence type="ECO:0000256" key="4">
    <source>
        <dbReference type="ARBA" id="ARBA00022670"/>
    </source>
</evidence>
<dbReference type="OMA" id="DSEEPRC"/>
<keyword evidence="7 17" id="KW-0378">Hydrolase</keyword>
<evidence type="ECO:0000256" key="11">
    <source>
        <dbReference type="ARBA" id="ARBA00023136"/>
    </source>
</evidence>
<dbReference type="GO" id="GO:0004222">
    <property type="term" value="F:metalloendopeptidase activity"/>
    <property type="evidence" value="ECO:0007669"/>
    <property type="project" value="UniProtKB-UniRule"/>
</dbReference>
<dbReference type="VEuPathDB" id="TriTrypDB:BSAL_63230"/>
<dbReference type="PRINTS" id="PR00782">
    <property type="entry name" value="LSHMANOLYSIN"/>
</dbReference>
<dbReference type="InterPro" id="IPR001577">
    <property type="entry name" value="Peptidase_M8"/>
</dbReference>
<feature type="active site" evidence="15">
    <location>
        <position position="258"/>
    </location>
</feature>
<evidence type="ECO:0000256" key="2">
    <source>
        <dbReference type="ARBA" id="ARBA00004370"/>
    </source>
</evidence>
<comment type="subcellular location">
    <subcellularLocation>
        <location evidence="2">Membrane</location>
    </subcellularLocation>
</comment>
<evidence type="ECO:0000313" key="19">
    <source>
        <dbReference type="Proteomes" id="UP000051952"/>
    </source>
</evidence>
<comment type="catalytic activity">
    <reaction evidence="1">
        <text>Preference for hydrophobic residues at P1 and P1' and basic residues at P2' and P3'. A model nonapeptide is cleaved at -Ala-Tyr-|-Leu-Lys-Lys-.</text>
        <dbReference type="EC" id="3.4.24.36"/>
    </reaction>
</comment>
<dbReference type="Gene3D" id="2.10.55.10">
    <property type="entry name" value="Leishmanolysin domain 3"/>
    <property type="match status" value="1"/>
</dbReference>
<evidence type="ECO:0000256" key="3">
    <source>
        <dbReference type="ARBA" id="ARBA00005860"/>
    </source>
</evidence>
<accession>A0A0S4IS53</accession>
<sequence>MIPQISKCAVFLGCLALVAVLVAADAPTEEITPQLPPHNADPLHEHQCKHNDDQMLSDLYHHGMDRHNYKNVHQSFASTASKASQSGRSFDSTAIGFSNIRIVLRTIDVDNNAKVCSSVGQTISDMQGGTLTCTADDILTPAKRQILENQVLPQAIALLNERFKVDPVVGNLKVGSTSVCYLHTIPQSDTTTGVANADYVLYVSAAPTSGSTIAWAGYCELDASNNRPIVGRANFSPRYLINSTATALTQVVRVGTHEMMHGLGFSYSYVSNYKPSIIRNVTRRGKSVFAINGSATLVAGQNFFGCSSLDGLELEDEGGSGTQYSHWERRNQYEDVIAGIVNNFMYISNITMAYFHDLGIYQADFSYAEVPVWGRSQGCALTTTTCVDASNPGLGWMFCNDATQSSNKCSYDNTGYATCYTATASNLPSYFQYFPSQPTLGGNPNLVDYCPMVLLGTVCSTTSSSNDQTPFGLHYGTGTRC</sequence>
<dbReference type="Gene3D" id="3.90.132.10">
    <property type="entry name" value="Leishmanolysin , domain 2"/>
    <property type="match status" value="1"/>
</dbReference>
<dbReference type="EMBL" id="CYKH01000343">
    <property type="protein sequence ID" value="CUF51620.1"/>
    <property type="molecule type" value="Genomic_DNA"/>
</dbReference>
<keyword evidence="4 17" id="KW-0645">Protease</keyword>
<keyword evidence="9" id="KW-0130">Cell adhesion</keyword>
<dbReference type="EC" id="3.4.24.-" evidence="17"/>
<dbReference type="GO" id="GO:0006508">
    <property type="term" value="P:proteolysis"/>
    <property type="evidence" value="ECO:0007669"/>
    <property type="project" value="UniProtKB-KW"/>
</dbReference>
<dbReference type="Gene3D" id="3.10.170.20">
    <property type="match status" value="1"/>
</dbReference>
<dbReference type="Proteomes" id="UP000051952">
    <property type="component" value="Unassembled WGS sequence"/>
</dbReference>
<keyword evidence="19" id="KW-1185">Reference proteome</keyword>
<dbReference type="PANTHER" id="PTHR10942:SF0">
    <property type="entry name" value="LEISHMANOLYSIN-LIKE PEPTIDASE"/>
    <property type="match status" value="1"/>
</dbReference>
<evidence type="ECO:0000256" key="8">
    <source>
        <dbReference type="ARBA" id="ARBA00022833"/>
    </source>
</evidence>
<dbReference type="GO" id="GO:0007155">
    <property type="term" value="P:cell adhesion"/>
    <property type="evidence" value="ECO:0007669"/>
    <property type="project" value="UniProtKB-KW"/>
</dbReference>
<gene>
    <name evidence="18" type="ORF">BSAL_63230</name>
</gene>
<evidence type="ECO:0000256" key="15">
    <source>
        <dbReference type="PIRSR" id="PIRSR601577-1"/>
    </source>
</evidence>
<dbReference type="Pfam" id="PF01457">
    <property type="entry name" value="Peptidase_M8"/>
    <property type="match status" value="1"/>
</dbReference>
<evidence type="ECO:0000256" key="6">
    <source>
        <dbReference type="ARBA" id="ARBA00022729"/>
    </source>
</evidence>
<keyword evidence="11" id="KW-0472">Membrane</keyword>